<protein>
    <submittedName>
        <fullName evidence="1">Uncharacterized protein</fullName>
    </submittedName>
</protein>
<name>A0ABS7FCB0_9NEIS</name>
<dbReference type="Proteomes" id="UP000711178">
    <property type="component" value="Unassembled WGS sequence"/>
</dbReference>
<gene>
    <name evidence="1" type="ORF">KIF53_08775</name>
</gene>
<dbReference type="EMBL" id="JAHDTB010000006">
    <property type="protein sequence ID" value="MBW8287719.1"/>
    <property type="molecule type" value="Genomic_DNA"/>
</dbReference>
<dbReference type="GeneID" id="89687382"/>
<reference evidence="1 2" key="1">
    <citation type="submission" date="2021-05" db="EMBL/GenBank/DDBJ databases">
        <title>Draft Whole Genome Sequencing Of Biosensor Chromobacterium violaceum Strain CV026 Reveals A Regulatory RNA In Chromobacterium violaceum Phenotype Regulatory Network.</title>
        <authorList>
            <person name="Hong K.W."/>
            <person name="Chan K.G."/>
            <person name="Chang C.-Y."/>
        </authorList>
    </citation>
    <scope>NUCLEOTIDE SEQUENCE [LARGE SCALE GENOMIC DNA]</scope>
    <source>
        <strain evidence="1 2">ATCC 31532</strain>
    </source>
</reference>
<dbReference type="RefSeq" id="WP_146008445.1">
    <property type="nucleotide sequence ID" value="NZ_CP142381.1"/>
</dbReference>
<keyword evidence="2" id="KW-1185">Reference proteome</keyword>
<evidence type="ECO:0000313" key="2">
    <source>
        <dbReference type="Proteomes" id="UP000711178"/>
    </source>
</evidence>
<organism evidence="1 2">
    <name type="scientific">Chromobacterium subtsugae</name>
    <dbReference type="NCBI Taxonomy" id="251747"/>
    <lineage>
        <taxon>Bacteria</taxon>
        <taxon>Pseudomonadati</taxon>
        <taxon>Pseudomonadota</taxon>
        <taxon>Betaproteobacteria</taxon>
        <taxon>Neisseriales</taxon>
        <taxon>Chromobacteriaceae</taxon>
        <taxon>Chromobacterium</taxon>
    </lineage>
</organism>
<accession>A0ABS7FCB0</accession>
<comment type="caution">
    <text evidence="1">The sequence shown here is derived from an EMBL/GenBank/DDBJ whole genome shotgun (WGS) entry which is preliminary data.</text>
</comment>
<sequence length="135" mass="15214">MSTQELNLTSELARLLYYAAHVATTIRQRSEKIDSRGCRLLNGKGIFQLADALHNFDLLGHAVLTNNPRAMLRVCNLLLKDYQRYIQRYAIPLDDTKTSGFGKPGIHMVDLQEGVKIITEIQTRVRLLTKAACVS</sequence>
<evidence type="ECO:0000313" key="1">
    <source>
        <dbReference type="EMBL" id="MBW8287719.1"/>
    </source>
</evidence>
<proteinExistence type="predicted"/>